<gene>
    <name evidence="1" type="ORF">ADIARSV_3790</name>
</gene>
<evidence type="ECO:0000313" key="1">
    <source>
        <dbReference type="EMBL" id="EOR93055.1"/>
    </source>
</evidence>
<dbReference type="eggNOG" id="COG2755">
    <property type="taxonomic scope" value="Bacteria"/>
</dbReference>
<accession>R9GNE7</accession>
<sequence>MQFGHNDGSPLDDTARARGMIKGVGDEFKEIYNPIIKQQEVVLYKLIIY</sequence>
<dbReference type="Proteomes" id="UP000014174">
    <property type="component" value="Unassembled WGS sequence"/>
</dbReference>
<dbReference type="PATRIC" id="fig|1150600.3.peg.3757"/>
<dbReference type="EMBL" id="AQPN01000133">
    <property type="protein sequence ID" value="EOR93055.1"/>
    <property type="molecule type" value="Genomic_DNA"/>
</dbReference>
<protein>
    <submittedName>
        <fullName evidence="1">Uncharacterized protein</fullName>
    </submittedName>
</protein>
<dbReference type="AlphaFoldDB" id="R9GNE7"/>
<comment type="caution">
    <text evidence="1">The sequence shown here is derived from an EMBL/GenBank/DDBJ whole genome shotgun (WGS) entry which is preliminary data.</text>
</comment>
<proteinExistence type="predicted"/>
<evidence type="ECO:0000313" key="2">
    <source>
        <dbReference type="Proteomes" id="UP000014174"/>
    </source>
</evidence>
<dbReference type="STRING" id="1150600.ADIARSV_3790"/>
<reference evidence="1 2" key="1">
    <citation type="journal article" date="2013" name="Genome Announc.">
        <title>Draft Genome Sequence of Arcticibacter svalbardensis Strain MN12-7T, a Member of the Family Sphingobacteriaceae Isolated from an Arctic Soil Sample.</title>
        <authorList>
            <person name="Shivaji S."/>
            <person name="Ara S."/>
            <person name="Prasad S."/>
            <person name="Manasa B.P."/>
            <person name="Begum Z."/>
            <person name="Singh A."/>
            <person name="Kumar Pinnaka A."/>
        </authorList>
    </citation>
    <scope>NUCLEOTIDE SEQUENCE [LARGE SCALE GENOMIC DNA]</scope>
    <source>
        <strain evidence="1 2">MN12-7</strain>
    </source>
</reference>
<organism evidence="1 2">
    <name type="scientific">Arcticibacter svalbardensis MN12-7</name>
    <dbReference type="NCBI Taxonomy" id="1150600"/>
    <lineage>
        <taxon>Bacteria</taxon>
        <taxon>Pseudomonadati</taxon>
        <taxon>Bacteroidota</taxon>
        <taxon>Sphingobacteriia</taxon>
        <taxon>Sphingobacteriales</taxon>
        <taxon>Sphingobacteriaceae</taxon>
        <taxon>Arcticibacter</taxon>
    </lineage>
</organism>
<name>R9GNE7_9SPHI</name>
<keyword evidence="2" id="KW-1185">Reference proteome</keyword>